<organism evidence="1 2">
    <name type="scientific">Amycolatopsis suaedae</name>
    <dbReference type="NCBI Taxonomy" id="2510978"/>
    <lineage>
        <taxon>Bacteria</taxon>
        <taxon>Bacillati</taxon>
        <taxon>Actinomycetota</taxon>
        <taxon>Actinomycetes</taxon>
        <taxon>Pseudonocardiales</taxon>
        <taxon>Pseudonocardiaceae</taxon>
        <taxon>Amycolatopsis</taxon>
    </lineage>
</organism>
<dbReference type="EMBL" id="SFCC01000015">
    <property type="protein sequence ID" value="RZQ60859.1"/>
    <property type="molecule type" value="Genomic_DNA"/>
</dbReference>
<proteinExistence type="predicted"/>
<protein>
    <submittedName>
        <fullName evidence="1">Uncharacterized protein</fullName>
    </submittedName>
</protein>
<keyword evidence="2" id="KW-1185">Reference proteome</keyword>
<sequence length="68" mass="7712">MNREEQSPVYPLPEPVRNDDPRFTFGLHVEVAEVLAAHGYPPVRTGRDLVRLGQALYRFLYVADEGVS</sequence>
<comment type="caution">
    <text evidence="1">The sequence shown here is derived from an EMBL/GenBank/DDBJ whole genome shotgun (WGS) entry which is preliminary data.</text>
</comment>
<accession>A0A4Q7J1W6</accession>
<dbReference type="Proteomes" id="UP000292003">
    <property type="component" value="Unassembled WGS sequence"/>
</dbReference>
<gene>
    <name evidence="1" type="ORF">EWH70_27560</name>
</gene>
<evidence type="ECO:0000313" key="2">
    <source>
        <dbReference type="Proteomes" id="UP000292003"/>
    </source>
</evidence>
<dbReference type="AlphaFoldDB" id="A0A4Q7J1W6"/>
<reference evidence="1 2" key="1">
    <citation type="submission" date="2019-02" db="EMBL/GenBank/DDBJ databases">
        <title>Draft genome sequence of Amycolatopsis sp. 8-3EHSu isolated from roots of Suaeda maritima.</title>
        <authorList>
            <person name="Duangmal K."/>
            <person name="Chantavorakit T."/>
        </authorList>
    </citation>
    <scope>NUCLEOTIDE SEQUENCE [LARGE SCALE GENOMIC DNA]</scope>
    <source>
        <strain evidence="1 2">8-3EHSu</strain>
    </source>
</reference>
<dbReference type="RefSeq" id="WP_130478432.1">
    <property type="nucleotide sequence ID" value="NZ_SFCC01000015.1"/>
</dbReference>
<evidence type="ECO:0000313" key="1">
    <source>
        <dbReference type="EMBL" id="RZQ60859.1"/>
    </source>
</evidence>
<dbReference type="OrthoDB" id="3637961at2"/>
<name>A0A4Q7J1W6_9PSEU</name>